<gene>
    <name evidence="2" type="ORF">DWW04_04080</name>
</gene>
<dbReference type="Proteomes" id="UP000283678">
    <property type="component" value="Unassembled WGS sequence"/>
</dbReference>
<feature type="domain" description="Polysaccharide pyruvyl transferase" evidence="1">
    <location>
        <begin position="4"/>
        <end position="202"/>
    </location>
</feature>
<accession>A0A412ZI70</accession>
<dbReference type="InterPro" id="IPR007345">
    <property type="entry name" value="Polysacch_pyruvyl_Trfase"/>
</dbReference>
<evidence type="ECO:0000313" key="3">
    <source>
        <dbReference type="Proteomes" id="UP000283678"/>
    </source>
</evidence>
<dbReference type="AlphaFoldDB" id="A0A412ZI70"/>
<keyword evidence="2" id="KW-0808">Transferase</keyword>
<dbReference type="GO" id="GO:0016740">
    <property type="term" value="F:transferase activity"/>
    <property type="evidence" value="ECO:0007669"/>
    <property type="project" value="UniProtKB-KW"/>
</dbReference>
<organism evidence="2 3">
    <name type="scientific">Phocaeicola dorei</name>
    <dbReference type="NCBI Taxonomy" id="357276"/>
    <lineage>
        <taxon>Bacteria</taxon>
        <taxon>Pseudomonadati</taxon>
        <taxon>Bacteroidota</taxon>
        <taxon>Bacteroidia</taxon>
        <taxon>Bacteroidales</taxon>
        <taxon>Bacteroidaceae</taxon>
        <taxon>Phocaeicola</taxon>
    </lineage>
</organism>
<sequence length="260" mass="30190">MQHILVCGSDQIWNPKASGENDPIYYLDFGTTTCKFSYAASSGSVRFGDENPELFKKYLQNLKSIGVRERFMQEYIKEELGLVSEINPDPTFLLNASEWSEIEKPYKGLPDNYLLIYTIKRPKETINFAHQVAVSLNLPTVQICNDRDLNALMHKDVDYRLMNVSPQQFLWLFHHASFIVTNTFHGNMFSVIYRKNFVHYGINSSDTRISTLHDEIRLKNKIVSSFEIDQRIIDYNLIEENVAYYCKCGLNFIQANINDD</sequence>
<protein>
    <submittedName>
        <fullName evidence="2">Polysaccharide pyruvyl transferase family protein</fullName>
    </submittedName>
</protein>
<evidence type="ECO:0000259" key="1">
    <source>
        <dbReference type="Pfam" id="PF04230"/>
    </source>
</evidence>
<proteinExistence type="predicted"/>
<name>A0A412ZI70_9BACT</name>
<dbReference type="EMBL" id="QRZL01000003">
    <property type="protein sequence ID" value="RGV80220.1"/>
    <property type="molecule type" value="Genomic_DNA"/>
</dbReference>
<dbReference type="Pfam" id="PF04230">
    <property type="entry name" value="PS_pyruv_trans"/>
    <property type="match status" value="1"/>
</dbReference>
<comment type="caution">
    <text evidence="2">The sequence shown here is derived from an EMBL/GenBank/DDBJ whole genome shotgun (WGS) entry which is preliminary data.</text>
</comment>
<reference evidence="2 3" key="1">
    <citation type="submission" date="2018-08" db="EMBL/GenBank/DDBJ databases">
        <title>A genome reference for cultivated species of the human gut microbiota.</title>
        <authorList>
            <person name="Zou Y."/>
            <person name="Xue W."/>
            <person name="Luo G."/>
        </authorList>
    </citation>
    <scope>NUCLEOTIDE SEQUENCE [LARGE SCALE GENOMIC DNA]</scope>
    <source>
        <strain evidence="2 3">AF14-1AC</strain>
    </source>
</reference>
<evidence type="ECO:0000313" key="2">
    <source>
        <dbReference type="EMBL" id="RGV80220.1"/>
    </source>
</evidence>